<proteinExistence type="predicted"/>
<comment type="caution">
    <text evidence="2">The sequence shown here is derived from an EMBL/GenBank/DDBJ whole genome shotgun (WGS) entry which is preliminary data.</text>
</comment>
<evidence type="ECO:0000256" key="1">
    <source>
        <dbReference type="SAM" id="MobiDB-lite"/>
    </source>
</evidence>
<gene>
    <name evidence="2" type="ORF">K933_01172</name>
</gene>
<sequence>MDGDERDEFLGRGGTGVLSLAPTGDDAPHSIPVSYGYDPVESTFYFRLAVESGSGKTDAVDRSVSFVVYDSVDDEWRSVVASGRLEGTTDDAIATETLEGLERVRIPLVDVFGRPPSEVPFEFYRLVPDSLTGRKEATTGV</sequence>
<dbReference type="SUPFAM" id="SSF50475">
    <property type="entry name" value="FMN-binding split barrel"/>
    <property type="match status" value="1"/>
</dbReference>
<dbReference type="AlphaFoldDB" id="V4HQD3"/>
<evidence type="ECO:0000313" key="2">
    <source>
        <dbReference type="EMBL" id="ESP90129.1"/>
    </source>
</evidence>
<dbReference type="PATRIC" id="fig|1324957.4.peg.245"/>
<protein>
    <recommendedName>
        <fullName evidence="4">Flavin-nucleotide-binding protein-like protein</fullName>
    </recommendedName>
</protein>
<dbReference type="Proteomes" id="UP000017840">
    <property type="component" value="Unassembled WGS sequence"/>
</dbReference>
<evidence type="ECO:0000313" key="3">
    <source>
        <dbReference type="Proteomes" id="UP000017840"/>
    </source>
</evidence>
<accession>V4HQD3</accession>
<dbReference type="EMBL" id="ASGZ01000002">
    <property type="protein sequence ID" value="ESP90129.1"/>
    <property type="molecule type" value="Genomic_DNA"/>
</dbReference>
<dbReference type="eggNOG" id="arCOG00513">
    <property type="taxonomic scope" value="Archaea"/>
</dbReference>
<dbReference type="InterPro" id="IPR012349">
    <property type="entry name" value="Split_barrel_FMN-bd"/>
</dbReference>
<dbReference type="InterPro" id="IPR024747">
    <property type="entry name" value="Pyridox_Oxase-rel"/>
</dbReference>
<evidence type="ECO:0008006" key="4">
    <source>
        <dbReference type="Google" id="ProtNLM"/>
    </source>
</evidence>
<name>V4HQD3_9EURY</name>
<dbReference type="STRING" id="1324957.K933_01172"/>
<keyword evidence="3" id="KW-1185">Reference proteome</keyword>
<dbReference type="Gene3D" id="2.30.110.10">
    <property type="entry name" value="Electron Transport, Fmn-binding Protein, Chain A"/>
    <property type="match status" value="1"/>
</dbReference>
<reference evidence="2 3" key="1">
    <citation type="journal article" date="2013" name="Genome Announc.">
        <title>Draft Genome Sequence of 'Candidatus Halobonum tyrrellensis' Strain G22, Isolated from the Hypersaline Waters of Lake Tyrrell, Australia.</title>
        <authorList>
            <person name="Ugalde J.A."/>
            <person name="Narasingarao P."/>
            <person name="Kuo S."/>
            <person name="Podell S."/>
            <person name="Allen E.E."/>
        </authorList>
    </citation>
    <scope>NUCLEOTIDE SEQUENCE [LARGE SCALE GENOMIC DNA]</scope>
    <source>
        <strain evidence="2 3">G22</strain>
    </source>
</reference>
<dbReference type="Pfam" id="PF12900">
    <property type="entry name" value="Pyridox_ox_2"/>
    <property type="match status" value="1"/>
</dbReference>
<feature type="region of interest" description="Disordered" evidence="1">
    <location>
        <begin position="1"/>
        <end position="30"/>
    </location>
</feature>
<organism evidence="2 3">
    <name type="scientific">Candidatus Halobonum tyrrellensis G22</name>
    <dbReference type="NCBI Taxonomy" id="1324957"/>
    <lineage>
        <taxon>Archaea</taxon>
        <taxon>Methanobacteriati</taxon>
        <taxon>Methanobacteriota</taxon>
        <taxon>Stenosarchaea group</taxon>
        <taxon>Halobacteria</taxon>
        <taxon>Halobacteriales</taxon>
        <taxon>Haloferacaceae</taxon>
        <taxon>Candidatus Halobonum</taxon>
    </lineage>
</organism>